<dbReference type="GeneID" id="102698029"/>
<dbReference type="Gene3D" id="1.10.238.10">
    <property type="entry name" value="EF-hand"/>
    <property type="match status" value="1"/>
</dbReference>
<reference evidence="8" key="2">
    <citation type="submission" date="2025-08" db="UniProtKB">
        <authorList>
            <consortium name="Ensembl"/>
        </authorList>
    </citation>
    <scope>IDENTIFICATION</scope>
</reference>
<dbReference type="Gene3D" id="6.10.140.70">
    <property type="match status" value="1"/>
</dbReference>
<evidence type="ECO:0000256" key="2">
    <source>
        <dbReference type="ARBA" id="ARBA00022771"/>
    </source>
</evidence>
<dbReference type="KEGG" id="loc:102698029"/>
<protein>
    <submittedName>
        <fullName evidence="8">Dystrotelin</fullName>
    </submittedName>
</protein>
<dbReference type="GeneTree" id="ENSGT00940000162403"/>
<dbReference type="GO" id="GO:0045202">
    <property type="term" value="C:synapse"/>
    <property type="evidence" value="ECO:0007669"/>
    <property type="project" value="GOC"/>
</dbReference>
<organism evidence="8 9">
    <name type="scientific">Lepisosteus oculatus</name>
    <name type="common">Spotted gar</name>
    <dbReference type="NCBI Taxonomy" id="7918"/>
    <lineage>
        <taxon>Eukaryota</taxon>
        <taxon>Metazoa</taxon>
        <taxon>Chordata</taxon>
        <taxon>Craniata</taxon>
        <taxon>Vertebrata</taxon>
        <taxon>Euteleostomi</taxon>
        <taxon>Actinopterygii</taxon>
        <taxon>Neopterygii</taxon>
        <taxon>Holostei</taxon>
        <taxon>Semionotiformes</taxon>
        <taxon>Lepisosteidae</taxon>
        <taxon>Lepisosteus</taxon>
    </lineage>
</organism>
<dbReference type="SMART" id="SM00291">
    <property type="entry name" value="ZnF_ZZ"/>
    <property type="match status" value="1"/>
</dbReference>
<dbReference type="InterPro" id="IPR050774">
    <property type="entry name" value="KCMF1/Dystrophin"/>
</dbReference>
<feature type="region of interest" description="Disordered" evidence="6">
    <location>
        <begin position="316"/>
        <end position="343"/>
    </location>
</feature>
<dbReference type="OrthoDB" id="10014385at2759"/>
<keyword evidence="2 4" id="KW-0863">Zinc-finger</keyword>
<dbReference type="Pfam" id="PF00569">
    <property type="entry name" value="ZZ"/>
    <property type="match status" value="1"/>
</dbReference>
<dbReference type="GO" id="GO:0008270">
    <property type="term" value="F:zinc ion binding"/>
    <property type="evidence" value="ECO:0007669"/>
    <property type="project" value="UniProtKB-KW"/>
</dbReference>
<reference evidence="9" key="1">
    <citation type="submission" date="2011-12" db="EMBL/GenBank/DDBJ databases">
        <title>The Draft Genome of Lepisosteus oculatus.</title>
        <authorList>
            <consortium name="The Broad Institute Genome Assembly &amp; Analysis Group"/>
            <consortium name="Computational R&amp;D Group"/>
            <consortium name="and Sequencing Platform"/>
            <person name="Di Palma F."/>
            <person name="Alfoldi J."/>
            <person name="Johnson J."/>
            <person name="Berlin A."/>
            <person name="Gnerre S."/>
            <person name="Jaffe D."/>
            <person name="MacCallum I."/>
            <person name="Young S."/>
            <person name="Walker B.J."/>
            <person name="Lander E.S."/>
            <person name="Lindblad-Toh K."/>
        </authorList>
    </citation>
    <scope>NUCLEOTIDE SEQUENCE [LARGE SCALE GENOMIC DNA]</scope>
</reference>
<dbReference type="PANTHER" id="PTHR12268:SF18">
    <property type="entry name" value="DYSTROTELIN"/>
    <property type="match status" value="1"/>
</dbReference>
<keyword evidence="1" id="KW-0479">Metal-binding</keyword>
<dbReference type="SUPFAM" id="SSF57850">
    <property type="entry name" value="RING/U-box"/>
    <property type="match status" value="1"/>
</dbReference>
<dbReference type="SUPFAM" id="SSF47473">
    <property type="entry name" value="EF-hand"/>
    <property type="match status" value="2"/>
</dbReference>
<dbReference type="CTD" id="391475"/>
<accession>W5MXW0</accession>
<feature type="domain" description="ZZ-type" evidence="7">
    <location>
        <begin position="223"/>
        <end position="279"/>
    </location>
</feature>
<dbReference type="InterPro" id="IPR015153">
    <property type="entry name" value="EF-hand_dom_typ1"/>
</dbReference>
<evidence type="ECO:0000256" key="5">
    <source>
        <dbReference type="SAM" id="Coils"/>
    </source>
</evidence>
<dbReference type="InterPro" id="IPR000433">
    <property type="entry name" value="Znf_ZZ"/>
</dbReference>
<dbReference type="Gene3D" id="3.30.60.90">
    <property type="match status" value="1"/>
</dbReference>
<dbReference type="PANTHER" id="PTHR12268">
    <property type="entry name" value="E3 UBIQUITIN-PROTEIN LIGASE KCMF1"/>
    <property type="match status" value="1"/>
</dbReference>
<name>W5MXW0_LEPOC</name>
<keyword evidence="5" id="KW-0175">Coiled coil</keyword>
<feature type="compositionally biased region" description="Polar residues" evidence="6">
    <location>
        <begin position="375"/>
        <end position="384"/>
    </location>
</feature>
<dbReference type="InterPro" id="IPR043145">
    <property type="entry name" value="Znf_ZZ_sf"/>
</dbReference>
<dbReference type="AlphaFoldDB" id="W5MXW0"/>
<feature type="compositionally biased region" description="Basic and acidic residues" evidence="6">
    <location>
        <begin position="362"/>
        <end position="374"/>
    </location>
</feature>
<evidence type="ECO:0000256" key="6">
    <source>
        <dbReference type="SAM" id="MobiDB-lite"/>
    </source>
</evidence>
<dbReference type="PROSITE" id="PS01357">
    <property type="entry name" value="ZF_ZZ_1"/>
    <property type="match status" value="1"/>
</dbReference>
<reference evidence="8" key="3">
    <citation type="submission" date="2025-09" db="UniProtKB">
        <authorList>
            <consortium name="Ensembl"/>
        </authorList>
    </citation>
    <scope>IDENTIFICATION</scope>
</reference>
<dbReference type="GO" id="GO:0005886">
    <property type="term" value="C:plasma membrane"/>
    <property type="evidence" value="ECO:0000318"/>
    <property type="project" value="GO_Central"/>
</dbReference>
<evidence type="ECO:0000313" key="9">
    <source>
        <dbReference type="Proteomes" id="UP000018468"/>
    </source>
</evidence>
<evidence type="ECO:0000313" key="8">
    <source>
        <dbReference type="Ensembl" id="ENSLOCP00000013219.1"/>
    </source>
</evidence>
<evidence type="ECO:0000256" key="1">
    <source>
        <dbReference type="ARBA" id="ARBA00022723"/>
    </source>
</evidence>
<dbReference type="GO" id="GO:0099536">
    <property type="term" value="P:synaptic signaling"/>
    <property type="evidence" value="ECO:0000318"/>
    <property type="project" value="GO_Central"/>
</dbReference>
<dbReference type="InterPro" id="IPR015154">
    <property type="entry name" value="EF-hand_dom_typ2"/>
</dbReference>
<dbReference type="EMBL" id="AHAT01034440">
    <property type="status" value="NOT_ANNOTATED_CDS"/>
    <property type="molecule type" value="Genomic_DNA"/>
</dbReference>
<dbReference type="Bgee" id="ENSLOCG00000010790">
    <property type="expression patterns" value="Expressed in brain and 1 other cell type or tissue"/>
</dbReference>
<dbReference type="Proteomes" id="UP000018468">
    <property type="component" value="Linkage group LG12"/>
</dbReference>
<feature type="coiled-coil region" evidence="5">
    <location>
        <begin position="436"/>
        <end position="463"/>
    </location>
</feature>
<keyword evidence="9" id="KW-1185">Reference proteome</keyword>
<evidence type="ECO:0000256" key="3">
    <source>
        <dbReference type="ARBA" id="ARBA00022833"/>
    </source>
</evidence>
<dbReference type="eggNOG" id="KOG4286">
    <property type="taxonomic scope" value="Eukaryota"/>
</dbReference>
<keyword evidence="3" id="KW-0862">Zinc</keyword>
<dbReference type="PROSITE" id="PS50135">
    <property type="entry name" value="ZF_ZZ_2"/>
    <property type="match status" value="1"/>
</dbReference>
<dbReference type="CDD" id="cd16243">
    <property type="entry name" value="EFh_DYTN"/>
    <property type="match status" value="1"/>
</dbReference>
<feature type="region of interest" description="Disordered" evidence="6">
    <location>
        <begin position="510"/>
        <end position="551"/>
    </location>
</feature>
<dbReference type="InterPro" id="IPR011992">
    <property type="entry name" value="EF-hand-dom_pair"/>
</dbReference>
<dbReference type="Pfam" id="PF09069">
    <property type="entry name" value="EF-hand_3"/>
    <property type="match status" value="1"/>
</dbReference>
<evidence type="ECO:0000259" key="7">
    <source>
        <dbReference type="PROSITE" id="PS50135"/>
    </source>
</evidence>
<feature type="region of interest" description="Disordered" evidence="6">
    <location>
        <begin position="362"/>
        <end position="387"/>
    </location>
</feature>
<feature type="region of interest" description="Disordered" evidence="6">
    <location>
        <begin position="589"/>
        <end position="614"/>
    </location>
</feature>
<dbReference type="Ensembl" id="ENSLOCT00000013247.1">
    <property type="protein sequence ID" value="ENSLOCP00000013219.1"/>
    <property type="gene ID" value="ENSLOCG00000010790.1"/>
</dbReference>
<sequence>MDPDKIEGLNEIQHSVYRTAFKLRSLQTQCQLDLVDLELVKPMLYGLRTTLQVDGRVSLRGVTQSLQKLFHRTGQEKPGQVAAGATEHTARLLTTLYDKDHTGFIPLRSMVTALVVFSGEKLSAKYTALSELAVQCSVSQSVPSGHVTRSGLRILLEDLKQIPGVAHESNVFGSVESAVRSCFQGVLTAWIPEGKFVEWLQSDPKFLLWLSTLYRISASEAVTHHSRCDICKSFPMCGLRYRCLKCLNLQICQVCFLTCKTTKKHKEAHPVMEHCTQPSLKETLKVFTRTARNNLLPRRCRQKEAHRREALCVVESGAPSPDIQPPDHVQAQTDPKHSSPSHVSHCIEEVKLKHKGIIKKELKTTQTDTKKLPESNHQPTGSQQHQKKVTAYLKDQLNRTQAAVRSLQRDKCYLEHQVLLWKGTSQSEHTSLKDMCGQLEAKMEVLAEHNQNLQEELARVYQTMQLNQKFPQSIVSAASLPYTLRKKVKNAQAVNSQHLKLLEEVKGKLGKNSDKVEPSPETEEPAQRQFPITLLDKRERTTGDSSATGAAVRITECLGESDSRSHLRQNPPDVHNEDKMAASVQEEKFLPDAADEKGPSRTDSAKLGEDHNRDEDDLFELVQQLKKALSLKVQTGSHSATKQELIEAAECVGDAMSHLVGKVSYKLT</sequence>
<dbReference type="OMA" id="RVLMWAE"/>
<dbReference type="InParanoid" id="W5MXW0"/>
<dbReference type="STRING" id="7918.ENSLOCP00000013219"/>
<proteinExistence type="predicted"/>
<dbReference type="Pfam" id="PF09068">
    <property type="entry name" value="EF-hand_2"/>
    <property type="match status" value="1"/>
</dbReference>
<evidence type="ECO:0000256" key="4">
    <source>
        <dbReference type="PROSITE-ProRule" id="PRU00228"/>
    </source>
</evidence>
<feature type="compositionally biased region" description="Polar residues" evidence="6">
    <location>
        <begin position="330"/>
        <end position="342"/>
    </location>
</feature>